<dbReference type="Pfam" id="PF05730">
    <property type="entry name" value="CFEM"/>
    <property type="match status" value="1"/>
</dbReference>
<dbReference type="EMBL" id="LFIW01001626">
    <property type="protein sequence ID" value="KZL81533.1"/>
    <property type="molecule type" value="Genomic_DNA"/>
</dbReference>
<keyword evidence="7 17" id="KW-0812">Transmembrane</keyword>
<evidence type="ECO:0000256" key="5">
    <source>
        <dbReference type="ARBA" id="ARBA00022525"/>
    </source>
</evidence>
<feature type="transmembrane region" description="Helical" evidence="17">
    <location>
        <begin position="221"/>
        <end position="242"/>
    </location>
</feature>
<evidence type="ECO:0000256" key="1">
    <source>
        <dbReference type="ARBA" id="ARBA00004141"/>
    </source>
</evidence>
<comment type="similarity">
    <text evidence="4">Belongs to the RBT5 family.</text>
</comment>
<evidence type="ECO:0000256" key="8">
    <source>
        <dbReference type="ARBA" id="ARBA00022729"/>
    </source>
</evidence>
<dbReference type="InterPro" id="IPR021858">
    <property type="entry name" value="Fun_TF"/>
</dbReference>
<evidence type="ECO:0000259" key="19">
    <source>
        <dbReference type="PROSITE" id="PS52012"/>
    </source>
</evidence>
<feature type="domain" description="CFEM" evidence="19">
    <location>
        <begin position="12"/>
        <end position="123"/>
    </location>
</feature>
<dbReference type="GO" id="GO:0098552">
    <property type="term" value="C:side of membrane"/>
    <property type="evidence" value="ECO:0007669"/>
    <property type="project" value="UniProtKB-KW"/>
</dbReference>
<evidence type="ECO:0000313" key="21">
    <source>
        <dbReference type="Proteomes" id="UP000076584"/>
    </source>
</evidence>
<evidence type="ECO:0000256" key="17">
    <source>
        <dbReference type="SAM" id="Phobius"/>
    </source>
</evidence>
<keyword evidence="21" id="KW-1185">Reference proteome</keyword>
<dbReference type="Proteomes" id="UP000076584">
    <property type="component" value="Unassembled WGS sequence"/>
</dbReference>
<keyword evidence="11 15" id="KW-1015">Disulfide bond</keyword>
<protein>
    <submittedName>
        <fullName evidence="20">Integral membrane protein</fullName>
    </submittedName>
</protein>
<gene>
    <name evidence="20" type="ORF">CI238_07928</name>
</gene>
<keyword evidence="13" id="KW-0449">Lipoprotein</keyword>
<feature type="compositionally biased region" description="Polar residues" evidence="16">
    <location>
        <begin position="483"/>
        <end position="500"/>
    </location>
</feature>
<dbReference type="InterPro" id="IPR052337">
    <property type="entry name" value="SAT4-like"/>
</dbReference>
<evidence type="ECO:0000256" key="12">
    <source>
        <dbReference type="ARBA" id="ARBA00023242"/>
    </source>
</evidence>
<dbReference type="Pfam" id="PF11951">
    <property type="entry name" value="Fungal_trans_2"/>
    <property type="match status" value="1"/>
</dbReference>
<evidence type="ECO:0000256" key="11">
    <source>
        <dbReference type="ARBA" id="ARBA00023157"/>
    </source>
</evidence>
<evidence type="ECO:0000256" key="7">
    <source>
        <dbReference type="ARBA" id="ARBA00022692"/>
    </source>
</evidence>
<accession>A0A167BNG3</accession>
<feature type="transmembrane region" description="Helical" evidence="17">
    <location>
        <begin position="299"/>
        <end position="319"/>
    </location>
</feature>
<feature type="transmembrane region" description="Helical" evidence="17">
    <location>
        <begin position="339"/>
        <end position="358"/>
    </location>
</feature>
<dbReference type="SMART" id="SM00747">
    <property type="entry name" value="CFEM"/>
    <property type="match status" value="1"/>
</dbReference>
<keyword evidence="10 17" id="KW-0472">Membrane</keyword>
<feature type="transmembrane region" description="Helical" evidence="17">
    <location>
        <begin position="262"/>
        <end position="279"/>
    </location>
</feature>
<feature type="signal peptide" evidence="18">
    <location>
        <begin position="1"/>
        <end position="21"/>
    </location>
</feature>
<sequence>MKSLLRWSLGVLPWAIGTVLGQGSPNMATSPMDILSQIPQCAISCVTSSFPNSGCALDTVAPCVCTNVTLLEGMSGCVQSSCTWQDQLKLSYMTDDLCQPYPHPSRDFEIKLVVAVLSVITFPIVALRLLSRWTVASRLELDDWMTLVTAAFLAATLACVVTTANLGFGLHYWNVNPANAQRILQLYYAVQMLYVIVLILAKLSIVALFGRLFPGRNFQLFNKLVIAFLIGHGLVFLFVIMFECTPISGIWDRTIERKCVNVNAVAMASAILSIVEDFVILSMPIQQLSKLQLGLKKKLAVGFMLSLGSFACITSIVRLRWLVLFAESYDTTWDNVDVVTWSVTEISCALMCGSLPALRPLFKKIPGLLTTLRGTRLTVKNTLDEGSSRLSVCNKGATATLQPLTPEPSPSESEDSFMIKIHIEEPLDPRMKPLPPPPLQPFSYQPPWRDSSGPLTPSTPMTPRTPIRMGAGLPPRSAPFGFCSSNKSNAREPSSMLSRTMNKDENGNESGSKSSCDEVKPGCGNCLRFSMHCDFAPPPMSPIAPSPTLSSPVTPPPRKRGRPRKDWDVLQKLPTPTTSEPDAAKTPRTPAPPLAEPSFPPLLNPNDLELLHHYMCHTAITLGEARVWREHVPKLGFHHHYVLHMVLAISAQHLARLRPAQADHYEALAERHATSALPAVTNLIPRLNKDNCQALYHTTVLVCLSTFAKKPSPGHLLVVAEDGEVPWWGLLRGVRIVVQNVGIQTIIAGWPDADVTFEHTWTHCPPLPDPIHKMVHWEKRFEELSDLVATTPDYEREMFTKSLGLLKDCFKMTFGTEAEPENHIQGRFEIVMRWLYSMNDDFVIRLQKKQALSLILLGHFSVLIQTLEHFWFIQGWSEHLLDGLFNVLDAQYAHWLDWPAEQVKRPGSVDHGVLSVQNMID</sequence>
<dbReference type="PANTHER" id="PTHR33048:SF131">
    <property type="entry name" value="INTEGRAL MEMBRANE PROTEIN"/>
    <property type="match status" value="1"/>
</dbReference>
<comment type="caution">
    <text evidence="20">The sequence shown here is derived from an EMBL/GenBank/DDBJ whole genome shotgun (WGS) entry which is preliminary data.</text>
</comment>
<evidence type="ECO:0000256" key="16">
    <source>
        <dbReference type="SAM" id="MobiDB-lite"/>
    </source>
</evidence>
<dbReference type="InterPro" id="IPR008427">
    <property type="entry name" value="Extracellular_membr_CFEM_dom"/>
</dbReference>
<feature type="transmembrane region" description="Helical" evidence="17">
    <location>
        <begin position="143"/>
        <end position="166"/>
    </location>
</feature>
<dbReference type="GO" id="GO:0005576">
    <property type="term" value="C:extracellular region"/>
    <property type="evidence" value="ECO:0007669"/>
    <property type="project" value="UniProtKB-SubCell"/>
</dbReference>
<evidence type="ECO:0000256" key="18">
    <source>
        <dbReference type="SAM" id="SignalP"/>
    </source>
</evidence>
<feature type="region of interest" description="Disordered" evidence="16">
    <location>
        <begin position="541"/>
        <end position="601"/>
    </location>
</feature>
<evidence type="ECO:0000256" key="13">
    <source>
        <dbReference type="ARBA" id="ARBA00023288"/>
    </source>
</evidence>
<dbReference type="InterPro" id="IPR049326">
    <property type="entry name" value="Rhodopsin_dom_fungi"/>
</dbReference>
<feature type="chain" id="PRO_5007884308" evidence="18">
    <location>
        <begin position="22"/>
        <end position="921"/>
    </location>
</feature>
<evidence type="ECO:0000256" key="9">
    <source>
        <dbReference type="ARBA" id="ARBA00022989"/>
    </source>
</evidence>
<feature type="transmembrane region" description="Helical" evidence="17">
    <location>
        <begin position="186"/>
        <end position="209"/>
    </location>
</feature>
<dbReference type="AlphaFoldDB" id="A0A167BNG3"/>
<feature type="transmembrane region" description="Helical" evidence="17">
    <location>
        <begin position="110"/>
        <end position="131"/>
    </location>
</feature>
<feature type="disulfide bond" evidence="15">
    <location>
        <begin position="65"/>
        <end position="98"/>
    </location>
</feature>
<keyword evidence="12" id="KW-0539">Nucleus</keyword>
<comment type="similarity">
    <text evidence="14">Belongs to the SAT4 family.</text>
</comment>
<evidence type="ECO:0000256" key="14">
    <source>
        <dbReference type="ARBA" id="ARBA00038359"/>
    </source>
</evidence>
<name>A0A167BNG3_COLIC</name>
<keyword evidence="8 18" id="KW-0732">Signal</keyword>
<evidence type="ECO:0000256" key="6">
    <source>
        <dbReference type="ARBA" id="ARBA00022622"/>
    </source>
</evidence>
<keyword evidence="9 17" id="KW-1133">Transmembrane helix</keyword>
<comment type="subcellular location">
    <subcellularLocation>
        <location evidence="2">Membrane</location>
        <topology evidence="2">Lipid-anchor</topology>
        <topology evidence="2">GPI-anchor</topology>
    </subcellularLocation>
    <subcellularLocation>
        <location evidence="1">Membrane</location>
        <topology evidence="1">Multi-pass membrane protein</topology>
    </subcellularLocation>
    <subcellularLocation>
        <location evidence="3">Secreted</location>
    </subcellularLocation>
</comment>
<feature type="region of interest" description="Disordered" evidence="16">
    <location>
        <begin position="427"/>
        <end position="518"/>
    </location>
</feature>
<keyword evidence="5" id="KW-0964">Secreted</keyword>
<reference evidence="20 21" key="1">
    <citation type="submission" date="2015-06" db="EMBL/GenBank/DDBJ databases">
        <title>Survival trade-offs in plant roots during colonization by closely related pathogenic and mutualistic fungi.</title>
        <authorList>
            <person name="Hacquard S."/>
            <person name="Kracher B."/>
            <person name="Hiruma K."/>
            <person name="Weinman A."/>
            <person name="Muench P."/>
            <person name="Garrido Oter R."/>
            <person name="Ver Loren van Themaat E."/>
            <person name="Dallerey J.-F."/>
            <person name="Damm U."/>
            <person name="Henrissat B."/>
            <person name="Lespinet O."/>
            <person name="Thon M."/>
            <person name="Kemen E."/>
            <person name="McHardy A.C."/>
            <person name="Schulze-Lefert P."/>
            <person name="O'Connell R.J."/>
        </authorList>
    </citation>
    <scope>NUCLEOTIDE SEQUENCE [LARGE SCALE GENOMIC DNA]</scope>
    <source>
        <strain evidence="20 21">MAFF 238704</strain>
    </source>
</reference>
<dbReference type="Pfam" id="PF20684">
    <property type="entry name" value="Fung_rhodopsin"/>
    <property type="match status" value="1"/>
</dbReference>
<dbReference type="PANTHER" id="PTHR33048">
    <property type="entry name" value="PTH11-LIKE INTEGRAL MEMBRANE PROTEIN (AFU_ORTHOLOGUE AFUA_5G11245)"/>
    <property type="match status" value="1"/>
</dbReference>
<keyword evidence="6" id="KW-0325">Glycoprotein</keyword>
<dbReference type="STRING" id="1573173.A0A167BNG3"/>
<feature type="compositionally biased region" description="Polar residues" evidence="16">
    <location>
        <begin position="453"/>
        <end position="462"/>
    </location>
</feature>
<feature type="compositionally biased region" description="Pro residues" evidence="16">
    <location>
        <begin position="589"/>
        <end position="601"/>
    </location>
</feature>
<organism evidence="20 21">
    <name type="scientific">Colletotrichum incanum</name>
    <name type="common">Soybean anthracnose fungus</name>
    <dbReference type="NCBI Taxonomy" id="1573173"/>
    <lineage>
        <taxon>Eukaryota</taxon>
        <taxon>Fungi</taxon>
        <taxon>Dikarya</taxon>
        <taxon>Ascomycota</taxon>
        <taxon>Pezizomycotina</taxon>
        <taxon>Sordariomycetes</taxon>
        <taxon>Hypocreomycetidae</taxon>
        <taxon>Glomerellales</taxon>
        <taxon>Glomerellaceae</taxon>
        <taxon>Colletotrichum</taxon>
        <taxon>Colletotrichum spaethianum species complex</taxon>
    </lineage>
</organism>
<evidence type="ECO:0000256" key="3">
    <source>
        <dbReference type="ARBA" id="ARBA00004613"/>
    </source>
</evidence>
<dbReference type="PROSITE" id="PS52012">
    <property type="entry name" value="CFEM"/>
    <property type="match status" value="1"/>
</dbReference>
<evidence type="ECO:0000256" key="10">
    <source>
        <dbReference type="ARBA" id="ARBA00023136"/>
    </source>
</evidence>
<proteinExistence type="inferred from homology"/>
<evidence type="ECO:0000256" key="4">
    <source>
        <dbReference type="ARBA" id="ARBA00010031"/>
    </source>
</evidence>
<evidence type="ECO:0000256" key="15">
    <source>
        <dbReference type="PROSITE-ProRule" id="PRU01356"/>
    </source>
</evidence>
<keyword evidence="6" id="KW-0336">GPI-anchor</keyword>
<evidence type="ECO:0000313" key="20">
    <source>
        <dbReference type="EMBL" id="KZL81533.1"/>
    </source>
</evidence>
<evidence type="ECO:0000256" key="2">
    <source>
        <dbReference type="ARBA" id="ARBA00004589"/>
    </source>
</evidence>
<comment type="caution">
    <text evidence="15">Lacks conserved residue(s) required for the propagation of feature annotation.</text>
</comment>